<evidence type="ECO:0000313" key="4">
    <source>
        <dbReference type="EMBL" id="MDT0428877.1"/>
    </source>
</evidence>
<dbReference type="InterPro" id="IPR058548">
    <property type="entry name" value="MlaB-like_STAS"/>
</dbReference>
<evidence type="ECO:0000313" key="5">
    <source>
        <dbReference type="Proteomes" id="UP001183777"/>
    </source>
</evidence>
<dbReference type="NCBIfam" id="TIGR00377">
    <property type="entry name" value="ant_ant_sig"/>
    <property type="match status" value="1"/>
</dbReference>
<dbReference type="Pfam" id="PF13466">
    <property type="entry name" value="STAS_2"/>
    <property type="match status" value="1"/>
</dbReference>
<evidence type="ECO:0000259" key="3">
    <source>
        <dbReference type="PROSITE" id="PS50801"/>
    </source>
</evidence>
<protein>
    <recommendedName>
        <fullName evidence="2">Anti-sigma factor antagonist</fullName>
    </recommendedName>
</protein>
<dbReference type="InterPro" id="IPR002645">
    <property type="entry name" value="STAS_dom"/>
</dbReference>
<evidence type="ECO:0000256" key="2">
    <source>
        <dbReference type="RuleBase" id="RU003749"/>
    </source>
</evidence>
<dbReference type="CDD" id="cd07043">
    <property type="entry name" value="STAS_anti-anti-sigma_factors"/>
    <property type="match status" value="1"/>
</dbReference>
<organism evidence="4 5">
    <name type="scientific">Streptomyces salyersiae</name>
    <dbReference type="NCBI Taxonomy" id="3075530"/>
    <lineage>
        <taxon>Bacteria</taxon>
        <taxon>Bacillati</taxon>
        <taxon>Actinomycetota</taxon>
        <taxon>Actinomycetes</taxon>
        <taxon>Kitasatosporales</taxon>
        <taxon>Streptomycetaceae</taxon>
        <taxon>Streptomyces</taxon>
    </lineage>
</organism>
<evidence type="ECO:0000256" key="1">
    <source>
        <dbReference type="ARBA" id="ARBA00009013"/>
    </source>
</evidence>
<name>A0ABU2RJ59_9ACTN</name>
<accession>A0ABU2RJ59</accession>
<sequence>MTHGTNLLLTVRHPADSLAVVTVSGELDVDTAPELRTKATELIGQGCPHVVLDMAPVEFCDSSGLNALIAIVQHAHERGGSLSVAAAPDQLTRLLDMTGVGDLMPVHAHVDEAVAHLGRTSTATEDTPDA</sequence>
<dbReference type="InterPro" id="IPR003658">
    <property type="entry name" value="Anti-sigma_ant"/>
</dbReference>
<dbReference type="EMBL" id="JAVREX010000005">
    <property type="protein sequence ID" value="MDT0428877.1"/>
    <property type="molecule type" value="Genomic_DNA"/>
</dbReference>
<reference evidence="5" key="1">
    <citation type="submission" date="2023-07" db="EMBL/GenBank/DDBJ databases">
        <title>30 novel species of actinomycetes from the DSMZ collection.</title>
        <authorList>
            <person name="Nouioui I."/>
        </authorList>
    </citation>
    <scope>NUCLEOTIDE SEQUENCE [LARGE SCALE GENOMIC DNA]</scope>
    <source>
        <strain evidence="5">DSM 41770</strain>
    </source>
</reference>
<dbReference type="SUPFAM" id="SSF52091">
    <property type="entry name" value="SpoIIaa-like"/>
    <property type="match status" value="1"/>
</dbReference>
<dbReference type="Gene3D" id="3.30.750.24">
    <property type="entry name" value="STAS domain"/>
    <property type="match status" value="1"/>
</dbReference>
<dbReference type="PANTHER" id="PTHR33495">
    <property type="entry name" value="ANTI-SIGMA FACTOR ANTAGONIST TM_1081-RELATED-RELATED"/>
    <property type="match status" value="1"/>
</dbReference>
<proteinExistence type="inferred from homology"/>
<dbReference type="RefSeq" id="WP_200696625.1">
    <property type="nucleotide sequence ID" value="NZ_JAVREX010000005.1"/>
</dbReference>
<comment type="similarity">
    <text evidence="1 2">Belongs to the anti-sigma-factor antagonist family.</text>
</comment>
<keyword evidence="5" id="KW-1185">Reference proteome</keyword>
<gene>
    <name evidence="4" type="ORF">RM649_14625</name>
</gene>
<dbReference type="Proteomes" id="UP001183777">
    <property type="component" value="Unassembled WGS sequence"/>
</dbReference>
<comment type="caution">
    <text evidence="4">The sequence shown here is derived from an EMBL/GenBank/DDBJ whole genome shotgun (WGS) entry which is preliminary data.</text>
</comment>
<dbReference type="PROSITE" id="PS50801">
    <property type="entry name" value="STAS"/>
    <property type="match status" value="1"/>
</dbReference>
<dbReference type="PANTHER" id="PTHR33495:SF2">
    <property type="entry name" value="ANTI-SIGMA FACTOR ANTAGONIST TM_1081-RELATED"/>
    <property type="match status" value="1"/>
</dbReference>
<feature type="domain" description="STAS" evidence="3">
    <location>
        <begin position="16"/>
        <end position="117"/>
    </location>
</feature>
<dbReference type="InterPro" id="IPR036513">
    <property type="entry name" value="STAS_dom_sf"/>
</dbReference>